<keyword evidence="2" id="KW-1185">Reference proteome</keyword>
<evidence type="ECO:0000313" key="2">
    <source>
        <dbReference type="Proteomes" id="UP001060085"/>
    </source>
</evidence>
<sequence length="59" mass="6666">MGIIRSSFSFIAGTVCGIYIAQNYAVPNIKQVANEFLFRAKQIEERYRKPRKPGSGDEV</sequence>
<comment type="caution">
    <text evidence="1">The sequence shown here is derived from an EMBL/GenBank/DDBJ whole genome shotgun (WGS) entry which is preliminary data.</text>
</comment>
<gene>
    <name evidence="1" type="ORF">M9H77_10599</name>
</gene>
<name>A0ACC0BC53_CATRO</name>
<dbReference type="EMBL" id="CM044703">
    <property type="protein sequence ID" value="KAI5670235.1"/>
    <property type="molecule type" value="Genomic_DNA"/>
</dbReference>
<evidence type="ECO:0000313" key="1">
    <source>
        <dbReference type="EMBL" id="KAI5670235.1"/>
    </source>
</evidence>
<reference evidence="2" key="1">
    <citation type="journal article" date="2023" name="Nat. Plants">
        <title>Single-cell RNA sequencing provides a high-resolution roadmap for understanding the multicellular compartmentation of specialized metabolism.</title>
        <authorList>
            <person name="Sun S."/>
            <person name="Shen X."/>
            <person name="Li Y."/>
            <person name="Li Y."/>
            <person name="Wang S."/>
            <person name="Li R."/>
            <person name="Zhang H."/>
            <person name="Shen G."/>
            <person name="Guo B."/>
            <person name="Wei J."/>
            <person name="Xu J."/>
            <person name="St-Pierre B."/>
            <person name="Chen S."/>
            <person name="Sun C."/>
        </authorList>
    </citation>
    <scope>NUCLEOTIDE SEQUENCE [LARGE SCALE GENOMIC DNA]</scope>
</reference>
<proteinExistence type="predicted"/>
<protein>
    <submittedName>
        <fullName evidence="1">Uncharacterized protein</fullName>
    </submittedName>
</protein>
<organism evidence="1 2">
    <name type="scientific">Catharanthus roseus</name>
    <name type="common">Madagascar periwinkle</name>
    <name type="synonym">Vinca rosea</name>
    <dbReference type="NCBI Taxonomy" id="4058"/>
    <lineage>
        <taxon>Eukaryota</taxon>
        <taxon>Viridiplantae</taxon>
        <taxon>Streptophyta</taxon>
        <taxon>Embryophyta</taxon>
        <taxon>Tracheophyta</taxon>
        <taxon>Spermatophyta</taxon>
        <taxon>Magnoliopsida</taxon>
        <taxon>eudicotyledons</taxon>
        <taxon>Gunneridae</taxon>
        <taxon>Pentapetalae</taxon>
        <taxon>asterids</taxon>
        <taxon>lamiids</taxon>
        <taxon>Gentianales</taxon>
        <taxon>Apocynaceae</taxon>
        <taxon>Rauvolfioideae</taxon>
        <taxon>Vinceae</taxon>
        <taxon>Catharanthinae</taxon>
        <taxon>Catharanthus</taxon>
    </lineage>
</organism>
<accession>A0ACC0BC53</accession>
<dbReference type="Proteomes" id="UP001060085">
    <property type="component" value="Linkage Group LG03"/>
</dbReference>